<name>A0A7I4AQ76_PHYPA</name>
<proteinExistence type="predicted"/>
<dbReference type="Gramene" id="Pp3c14_14700V3.3">
    <property type="protein sequence ID" value="Pp3c14_14700V3.3"/>
    <property type="gene ID" value="Pp3c14_14700"/>
</dbReference>
<gene>
    <name evidence="2" type="primary">LOC112291260</name>
</gene>
<sequence length="903" mass="101312">MELVVELSGCERACCWWCCFFLPPNPQVWRMAAHDGSCPVGLTPTSSGVSDCLSSSDRTVEMIQSEELSTALRINFSMDLVFAAKRQLGFLRTIDSLPCLHKGPMVLRAIRRYQKFWMPLVADSLKFDALLNVDSTGKSLLPPLDVQWIWHCHRLNPVVYRRYCIAKFGRVIDCPIFPDVASESLATERCKRLWTIVYLKEPYDVMSTFYKFPGSTSGSGQVCPVDDIDGLEELIAAVTKQSSFYYYVSQSYMWEDSSLQAAADRYKCFLHLLYKSKGRITCVPTFDIDLIWHAHQLSPVSYAKDTKALLGCIADHDGTLAERGPGSKLEKDFEDTAKLWESTYGLSYERAGCMYRNTKPVNVPPPPVSDIRTSFVIERPPSILPWDYRMADHNPTKYPILTPRHVLQVCILIKCTTAMVPNGREGGDLFVRLRTLDAYTLLKIEAPVLPFSHETQWQKLWVLQCETKTKGMVLELRYHVEGCMRTFRKTKCIGRAKLTWHELQKAPMLYHDVMFPLSAKRFNSPESKQSCQVGLEVSITPPVQAAYLLKSVPDRVTDDSGAMLSSVILRRRHNEPQSGRWISRTVLNHAGKETFVIRIRAAKGAWTSRGDRPVGVDWNERVINVHGGGWNYVSNHVGTSPEKIVGSAVPLAHELEEYKLSWALSTGDTLIVSRQLSDINWERHLEFTLKTSGRGAGLARLVNGRKQQYEVPNASPQEEEGFVTLIRYGPHTPQGKATALFNFRISAMEVVPEEDVVLVLLLCTATMRSIADFGGLSAGNDYTRRRMKENALGSKDWGSVVLENTTCHSHLAHWHWNGGHIGEEEEVDCENHSGVINSTPDWSGCDTLVSTSSRIMPTQPPTAAAAASSADKVVGGRVDFVQRAGSSQMNHHINHSKRPTSIP</sequence>
<dbReference type="PANTHER" id="PTHR34365">
    <property type="entry name" value="ENOLASE (DUF1399)"/>
    <property type="match status" value="1"/>
</dbReference>
<dbReference type="InterPro" id="IPR057518">
    <property type="entry name" value="GRDP_C"/>
</dbReference>
<dbReference type="PANTHER" id="PTHR34365:SF2">
    <property type="entry name" value="ENOLASE (DUF1399)"/>
    <property type="match status" value="1"/>
</dbReference>
<evidence type="ECO:0000259" key="1">
    <source>
        <dbReference type="Pfam" id="PF25335"/>
    </source>
</evidence>
<dbReference type="Pfam" id="PF07173">
    <property type="entry name" value="GRDP-like"/>
    <property type="match status" value="1"/>
</dbReference>
<protein>
    <recommendedName>
        <fullName evidence="1">GRPD C-terminal domain-containing protein</fullName>
    </recommendedName>
</protein>
<feature type="domain" description="GRPD C-terminal" evidence="1">
    <location>
        <begin position="586"/>
        <end position="750"/>
    </location>
</feature>
<organism evidence="2 3">
    <name type="scientific">Physcomitrium patens</name>
    <name type="common">Spreading-leaved earth moss</name>
    <name type="synonym">Physcomitrella patens</name>
    <dbReference type="NCBI Taxonomy" id="3218"/>
    <lineage>
        <taxon>Eukaryota</taxon>
        <taxon>Viridiplantae</taxon>
        <taxon>Streptophyta</taxon>
        <taxon>Embryophyta</taxon>
        <taxon>Bryophyta</taxon>
        <taxon>Bryophytina</taxon>
        <taxon>Bryopsida</taxon>
        <taxon>Funariidae</taxon>
        <taxon>Funariales</taxon>
        <taxon>Funariaceae</taxon>
        <taxon>Physcomitrium</taxon>
    </lineage>
</organism>
<dbReference type="Pfam" id="PF25335">
    <property type="entry name" value="GRDP_C"/>
    <property type="match status" value="1"/>
</dbReference>
<keyword evidence="3" id="KW-1185">Reference proteome</keyword>
<evidence type="ECO:0000313" key="2">
    <source>
        <dbReference type="EnsemblPlants" id="Pp3c14_14700V3.3"/>
    </source>
</evidence>
<evidence type="ECO:0000313" key="3">
    <source>
        <dbReference type="Proteomes" id="UP000006727"/>
    </source>
</evidence>
<dbReference type="FunCoup" id="A0A7I4AQ76">
    <property type="interactions" value="746"/>
</dbReference>
<dbReference type="Proteomes" id="UP000006727">
    <property type="component" value="Chromosome 14"/>
</dbReference>
<dbReference type="InterPro" id="IPR009836">
    <property type="entry name" value="GRDP-like"/>
</dbReference>
<dbReference type="InParanoid" id="A0A7I4AQ76"/>
<reference evidence="2 3" key="2">
    <citation type="journal article" date="2018" name="Plant J.">
        <title>The Physcomitrella patens chromosome-scale assembly reveals moss genome structure and evolution.</title>
        <authorList>
            <person name="Lang D."/>
            <person name="Ullrich K.K."/>
            <person name="Murat F."/>
            <person name="Fuchs J."/>
            <person name="Jenkins J."/>
            <person name="Haas F.B."/>
            <person name="Piednoel M."/>
            <person name="Gundlach H."/>
            <person name="Van Bel M."/>
            <person name="Meyberg R."/>
            <person name="Vives C."/>
            <person name="Morata J."/>
            <person name="Symeonidi A."/>
            <person name="Hiss M."/>
            <person name="Muchero W."/>
            <person name="Kamisugi Y."/>
            <person name="Saleh O."/>
            <person name="Blanc G."/>
            <person name="Decker E.L."/>
            <person name="van Gessel N."/>
            <person name="Grimwood J."/>
            <person name="Hayes R.D."/>
            <person name="Graham S.W."/>
            <person name="Gunter L.E."/>
            <person name="McDaniel S.F."/>
            <person name="Hoernstein S.N.W."/>
            <person name="Larsson A."/>
            <person name="Li F.W."/>
            <person name="Perroud P.F."/>
            <person name="Phillips J."/>
            <person name="Ranjan P."/>
            <person name="Rokshar D.S."/>
            <person name="Rothfels C.J."/>
            <person name="Schneider L."/>
            <person name="Shu S."/>
            <person name="Stevenson D.W."/>
            <person name="Thummler F."/>
            <person name="Tillich M."/>
            <person name="Villarreal Aguilar J.C."/>
            <person name="Widiez T."/>
            <person name="Wong G.K."/>
            <person name="Wymore A."/>
            <person name="Zhang Y."/>
            <person name="Zimmer A.D."/>
            <person name="Quatrano R.S."/>
            <person name="Mayer K.F.X."/>
            <person name="Goodstein D."/>
            <person name="Casacuberta J.M."/>
            <person name="Vandepoele K."/>
            <person name="Reski R."/>
            <person name="Cuming A.C."/>
            <person name="Tuskan G.A."/>
            <person name="Maumus F."/>
            <person name="Salse J."/>
            <person name="Schmutz J."/>
            <person name="Rensing S.A."/>
        </authorList>
    </citation>
    <scope>NUCLEOTIDE SEQUENCE [LARGE SCALE GENOMIC DNA]</scope>
    <source>
        <strain evidence="2 3">cv. Gransden 2004</strain>
    </source>
</reference>
<dbReference type="EnsemblPlants" id="Pp3c14_14700V3.3">
    <property type="protein sequence ID" value="Pp3c14_14700V3.3"/>
    <property type="gene ID" value="Pp3c14_14700"/>
</dbReference>
<reference evidence="2 3" key="1">
    <citation type="journal article" date="2008" name="Science">
        <title>The Physcomitrella genome reveals evolutionary insights into the conquest of land by plants.</title>
        <authorList>
            <person name="Rensing S."/>
            <person name="Lang D."/>
            <person name="Zimmer A."/>
            <person name="Terry A."/>
            <person name="Salamov A."/>
            <person name="Shapiro H."/>
            <person name="Nishiyama T."/>
            <person name="Perroud P.-F."/>
            <person name="Lindquist E."/>
            <person name="Kamisugi Y."/>
            <person name="Tanahashi T."/>
            <person name="Sakakibara K."/>
            <person name="Fujita T."/>
            <person name="Oishi K."/>
            <person name="Shin-I T."/>
            <person name="Kuroki Y."/>
            <person name="Toyoda A."/>
            <person name="Suzuki Y."/>
            <person name="Hashimoto A."/>
            <person name="Yamaguchi K."/>
            <person name="Sugano A."/>
            <person name="Kohara Y."/>
            <person name="Fujiyama A."/>
            <person name="Anterola A."/>
            <person name="Aoki S."/>
            <person name="Ashton N."/>
            <person name="Barbazuk W.B."/>
            <person name="Barker E."/>
            <person name="Bennetzen J."/>
            <person name="Bezanilla M."/>
            <person name="Blankenship R."/>
            <person name="Cho S.H."/>
            <person name="Dutcher S."/>
            <person name="Estelle M."/>
            <person name="Fawcett J.A."/>
            <person name="Gundlach H."/>
            <person name="Hanada K."/>
            <person name="Heyl A."/>
            <person name="Hicks K.A."/>
            <person name="Hugh J."/>
            <person name="Lohr M."/>
            <person name="Mayer K."/>
            <person name="Melkozernov A."/>
            <person name="Murata T."/>
            <person name="Nelson D."/>
            <person name="Pils B."/>
            <person name="Prigge M."/>
            <person name="Reiss B."/>
            <person name="Renner T."/>
            <person name="Rombauts S."/>
            <person name="Rushton P."/>
            <person name="Sanderfoot A."/>
            <person name="Schween G."/>
            <person name="Shiu S.-H."/>
            <person name="Stueber K."/>
            <person name="Theodoulou F.L."/>
            <person name="Tu H."/>
            <person name="Van de Peer Y."/>
            <person name="Verrier P.J."/>
            <person name="Waters E."/>
            <person name="Wood A."/>
            <person name="Yang L."/>
            <person name="Cove D."/>
            <person name="Cuming A."/>
            <person name="Hasebe M."/>
            <person name="Lucas S."/>
            <person name="Mishler D.B."/>
            <person name="Reski R."/>
            <person name="Grigoriev I."/>
            <person name="Quatrano R.S."/>
            <person name="Boore J.L."/>
        </authorList>
    </citation>
    <scope>NUCLEOTIDE SEQUENCE [LARGE SCALE GENOMIC DNA]</scope>
    <source>
        <strain evidence="2 3">cv. Gransden 2004</strain>
    </source>
</reference>
<dbReference type="AlphaFoldDB" id="A0A7I4AQ76"/>
<accession>A0A7I4AQ76</accession>
<reference evidence="2" key="3">
    <citation type="submission" date="2020-12" db="UniProtKB">
        <authorList>
            <consortium name="EnsemblPlants"/>
        </authorList>
    </citation>
    <scope>IDENTIFICATION</scope>
</reference>
<dbReference type="EMBL" id="ABEU02000014">
    <property type="status" value="NOT_ANNOTATED_CDS"/>
    <property type="molecule type" value="Genomic_DNA"/>
</dbReference>